<dbReference type="Gene3D" id="1.10.10.10">
    <property type="entry name" value="Winged helix-like DNA-binding domain superfamily/Winged helix DNA-binding domain"/>
    <property type="match status" value="1"/>
</dbReference>
<evidence type="ECO:0000259" key="7">
    <source>
        <dbReference type="Pfam" id="PF08281"/>
    </source>
</evidence>
<dbReference type="InterPro" id="IPR036388">
    <property type="entry name" value="WH-like_DNA-bd_sf"/>
</dbReference>
<evidence type="ECO:0000256" key="2">
    <source>
        <dbReference type="ARBA" id="ARBA00023015"/>
    </source>
</evidence>
<accession>A0A948RWM5</accession>
<dbReference type="SUPFAM" id="SSF88946">
    <property type="entry name" value="Sigma2 domain of RNA polymerase sigma factors"/>
    <property type="match status" value="1"/>
</dbReference>
<dbReference type="AlphaFoldDB" id="A0A948RWM5"/>
<organism evidence="8 9">
    <name type="scientific">Eiseniibacteriota bacterium</name>
    <dbReference type="NCBI Taxonomy" id="2212470"/>
    <lineage>
        <taxon>Bacteria</taxon>
        <taxon>Candidatus Eiseniibacteriota</taxon>
    </lineage>
</organism>
<feature type="region of interest" description="Disordered" evidence="5">
    <location>
        <begin position="95"/>
        <end position="118"/>
    </location>
</feature>
<gene>
    <name evidence="8" type="ORF">KJ970_13095</name>
</gene>
<dbReference type="GO" id="GO:0016987">
    <property type="term" value="F:sigma factor activity"/>
    <property type="evidence" value="ECO:0007669"/>
    <property type="project" value="UniProtKB-KW"/>
</dbReference>
<dbReference type="Pfam" id="PF04542">
    <property type="entry name" value="Sigma70_r2"/>
    <property type="match status" value="1"/>
</dbReference>
<keyword evidence="4" id="KW-0804">Transcription</keyword>
<sequence length="188" mass="22222">MNTEDLSLVQKILKGDEIAFQKLVVKYQRAVYNIAWRMVRNEEDARDLTQEVFIRVFRGLKTFDATRTFSTWLYRIATNLCIDHHRKRRLRTISIDADSPAGDRKEPMALPGKEPRPDRLHEVTTLAETVETYLERLPPIYRLILHLRYREQLTYEEMAEILGTPLGTVKARLHRAHRHLKNLMEKRG</sequence>
<feature type="domain" description="RNA polymerase sigma-70 region 2" evidence="6">
    <location>
        <begin position="23"/>
        <end position="89"/>
    </location>
</feature>
<evidence type="ECO:0000256" key="1">
    <source>
        <dbReference type="ARBA" id="ARBA00010641"/>
    </source>
</evidence>
<dbReference type="InterPro" id="IPR007627">
    <property type="entry name" value="RNA_pol_sigma70_r2"/>
</dbReference>
<dbReference type="PANTHER" id="PTHR43133">
    <property type="entry name" value="RNA POLYMERASE ECF-TYPE SIGMA FACTO"/>
    <property type="match status" value="1"/>
</dbReference>
<dbReference type="GO" id="GO:0003677">
    <property type="term" value="F:DNA binding"/>
    <property type="evidence" value="ECO:0007669"/>
    <property type="project" value="InterPro"/>
</dbReference>
<evidence type="ECO:0000256" key="5">
    <source>
        <dbReference type="SAM" id="MobiDB-lite"/>
    </source>
</evidence>
<protein>
    <submittedName>
        <fullName evidence="8">Sigma-70 family RNA polymerase sigma factor</fullName>
    </submittedName>
</protein>
<keyword evidence="3" id="KW-0731">Sigma factor</keyword>
<name>A0A948RWM5_UNCEI</name>
<dbReference type="SUPFAM" id="SSF88659">
    <property type="entry name" value="Sigma3 and sigma4 domains of RNA polymerase sigma factors"/>
    <property type="match status" value="1"/>
</dbReference>
<dbReference type="Proteomes" id="UP000777784">
    <property type="component" value="Unassembled WGS sequence"/>
</dbReference>
<dbReference type="InterPro" id="IPR013324">
    <property type="entry name" value="RNA_pol_sigma_r3/r4-like"/>
</dbReference>
<dbReference type="Gene3D" id="1.10.1740.10">
    <property type="match status" value="1"/>
</dbReference>
<dbReference type="InterPro" id="IPR014284">
    <property type="entry name" value="RNA_pol_sigma-70_dom"/>
</dbReference>
<evidence type="ECO:0000313" key="8">
    <source>
        <dbReference type="EMBL" id="MBU2691851.1"/>
    </source>
</evidence>
<evidence type="ECO:0000256" key="3">
    <source>
        <dbReference type="ARBA" id="ARBA00023082"/>
    </source>
</evidence>
<keyword evidence="2" id="KW-0805">Transcription regulation</keyword>
<comment type="caution">
    <text evidence="8">The sequence shown here is derived from an EMBL/GenBank/DDBJ whole genome shotgun (WGS) entry which is preliminary data.</text>
</comment>
<dbReference type="InterPro" id="IPR013249">
    <property type="entry name" value="RNA_pol_sigma70_r4_t2"/>
</dbReference>
<dbReference type="InterPro" id="IPR013325">
    <property type="entry name" value="RNA_pol_sigma_r2"/>
</dbReference>
<feature type="compositionally biased region" description="Basic and acidic residues" evidence="5">
    <location>
        <begin position="101"/>
        <end position="118"/>
    </location>
</feature>
<evidence type="ECO:0000259" key="6">
    <source>
        <dbReference type="Pfam" id="PF04542"/>
    </source>
</evidence>
<dbReference type="InterPro" id="IPR039425">
    <property type="entry name" value="RNA_pol_sigma-70-like"/>
</dbReference>
<dbReference type="EMBL" id="JAHJDP010000077">
    <property type="protein sequence ID" value="MBU2691851.1"/>
    <property type="molecule type" value="Genomic_DNA"/>
</dbReference>
<dbReference type="CDD" id="cd06171">
    <property type="entry name" value="Sigma70_r4"/>
    <property type="match status" value="1"/>
</dbReference>
<evidence type="ECO:0000256" key="4">
    <source>
        <dbReference type="ARBA" id="ARBA00023163"/>
    </source>
</evidence>
<dbReference type="NCBIfam" id="TIGR02937">
    <property type="entry name" value="sigma70-ECF"/>
    <property type="match status" value="1"/>
</dbReference>
<reference evidence="8" key="1">
    <citation type="submission" date="2021-05" db="EMBL/GenBank/DDBJ databases">
        <title>Energy efficiency and biological interactions define the core microbiome of deep oligotrophic groundwater.</title>
        <authorList>
            <person name="Mehrshad M."/>
            <person name="Lopez-Fernandez M."/>
            <person name="Bell E."/>
            <person name="Bernier-Latmani R."/>
            <person name="Bertilsson S."/>
            <person name="Dopson M."/>
        </authorList>
    </citation>
    <scope>NUCLEOTIDE SEQUENCE</scope>
    <source>
        <strain evidence="8">Modern_marine.mb.64</strain>
    </source>
</reference>
<dbReference type="GO" id="GO:0006352">
    <property type="term" value="P:DNA-templated transcription initiation"/>
    <property type="evidence" value="ECO:0007669"/>
    <property type="project" value="InterPro"/>
</dbReference>
<proteinExistence type="inferred from homology"/>
<comment type="similarity">
    <text evidence="1">Belongs to the sigma-70 factor family. ECF subfamily.</text>
</comment>
<feature type="domain" description="RNA polymerase sigma factor 70 region 4 type 2" evidence="7">
    <location>
        <begin position="130"/>
        <end position="180"/>
    </location>
</feature>
<dbReference type="PANTHER" id="PTHR43133:SF51">
    <property type="entry name" value="RNA POLYMERASE SIGMA FACTOR"/>
    <property type="match status" value="1"/>
</dbReference>
<evidence type="ECO:0000313" key="9">
    <source>
        <dbReference type="Proteomes" id="UP000777784"/>
    </source>
</evidence>
<dbReference type="Pfam" id="PF08281">
    <property type="entry name" value="Sigma70_r4_2"/>
    <property type="match status" value="1"/>
</dbReference>